<reference evidence="5" key="1">
    <citation type="submission" date="2020-11" db="EMBL/GenBank/DDBJ databases">
        <title>Nocardioides cynanchi sp. nov., isolated from soil of rhizosphere of Cynanchum wilfordii.</title>
        <authorList>
            <person name="Lee J.-S."/>
            <person name="Suh M.K."/>
            <person name="Kim J.-S."/>
        </authorList>
    </citation>
    <scope>NUCLEOTIDE SEQUENCE</scope>
    <source>
        <strain evidence="5">KCTC 19276</strain>
    </source>
</reference>
<gene>
    <name evidence="5" type="primary">tsaA</name>
    <name evidence="5" type="ORF">ISU10_11890</name>
</gene>
<evidence type="ECO:0000256" key="2">
    <source>
        <dbReference type="ARBA" id="ARBA00033753"/>
    </source>
</evidence>
<keyword evidence="6" id="KW-1185">Reference proteome</keyword>
<proteinExistence type="inferred from homology"/>
<sequence>MRSIGVVRSLLADRSEAPRQPDEDAPAAEIVLDDDVCPALVGIEPGDRIELLTWLHLADRSTLSTHPRGDASRPLTGVFATRSPDRPNPVGLHTVTVTAVLGNVVRVDGLEAVDGTPVIDIKPSLGGLGLR</sequence>
<evidence type="ECO:0000259" key="4">
    <source>
        <dbReference type="PROSITE" id="PS51668"/>
    </source>
</evidence>
<dbReference type="InterPro" id="IPR023368">
    <property type="entry name" value="UPF0066_cons_site"/>
</dbReference>
<dbReference type="InterPro" id="IPR036413">
    <property type="entry name" value="YaeB-like_sf"/>
</dbReference>
<evidence type="ECO:0000313" key="5">
    <source>
        <dbReference type="EMBL" id="MBF4768467.1"/>
    </source>
</evidence>
<dbReference type="InterPro" id="IPR023370">
    <property type="entry name" value="TrmO-like_N"/>
</dbReference>
<accession>A0A930VKS4</accession>
<dbReference type="PANTHER" id="PTHR12818:SF0">
    <property type="entry name" value="TRNA (ADENINE(37)-N6)-METHYLTRANSFERASE"/>
    <property type="match status" value="1"/>
</dbReference>
<dbReference type="Proteomes" id="UP000660668">
    <property type="component" value="Unassembled WGS sequence"/>
</dbReference>
<evidence type="ECO:0000313" key="6">
    <source>
        <dbReference type="Proteomes" id="UP000660668"/>
    </source>
</evidence>
<dbReference type="SUPFAM" id="SSF118196">
    <property type="entry name" value="YaeB-like"/>
    <property type="match status" value="1"/>
</dbReference>
<dbReference type="Pfam" id="PF01980">
    <property type="entry name" value="TrmO_N"/>
    <property type="match status" value="1"/>
</dbReference>
<dbReference type="NCBIfam" id="TIGR00104">
    <property type="entry name" value="tRNA_TsaA"/>
    <property type="match status" value="1"/>
</dbReference>
<dbReference type="Gene3D" id="2.40.30.70">
    <property type="entry name" value="YaeB-like"/>
    <property type="match status" value="1"/>
</dbReference>
<dbReference type="CDD" id="cd09281">
    <property type="entry name" value="UPF0066"/>
    <property type="match status" value="1"/>
</dbReference>
<name>A0A930VKS4_9ACTN</name>
<comment type="caution">
    <text evidence="5">The sequence shown here is derived from an EMBL/GenBank/DDBJ whole genome shotgun (WGS) entry which is preliminary data.</text>
</comment>
<comment type="similarity">
    <text evidence="2">Belongs to the tRNA methyltransferase O family.</text>
</comment>
<dbReference type="EMBL" id="JADKPO010000014">
    <property type="protein sequence ID" value="MBF4768467.1"/>
    <property type="molecule type" value="Genomic_DNA"/>
</dbReference>
<evidence type="ECO:0000256" key="3">
    <source>
        <dbReference type="SAM" id="MobiDB-lite"/>
    </source>
</evidence>
<dbReference type="InterPro" id="IPR040372">
    <property type="entry name" value="YaeB-like"/>
</dbReference>
<protein>
    <submittedName>
        <fullName evidence="5">tRNA (N6-threonylcarbamoyladenosine(37)-N6)-methyltransferase TrmO</fullName>
    </submittedName>
</protein>
<dbReference type="InterPro" id="IPR036414">
    <property type="entry name" value="YaeB_N_sf"/>
</dbReference>
<keyword evidence="1" id="KW-0949">S-adenosyl-L-methionine</keyword>
<evidence type="ECO:0000256" key="1">
    <source>
        <dbReference type="ARBA" id="ARBA00022691"/>
    </source>
</evidence>
<organism evidence="5 6">
    <name type="scientific">Nocardioides agariphilus</name>
    <dbReference type="NCBI Taxonomy" id="433664"/>
    <lineage>
        <taxon>Bacteria</taxon>
        <taxon>Bacillati</taxon>
        <taxon>Actinomycetota</taxon>
        <taxon>Actinomycetes</taxon>
        <taxon>Propionibacteriales</taxon>
        <taxon>Nocardioidaceae</taxon>
        <taxon>Nocardioides</taxon>
    </lineage>
</organism>
<feature type="domain" description="TsaA-like" evidence="4">
    <location>
        <begin position="1"/>
        <end position="131"/>
    </location>
</feature>
<feature type="region of interest" description="Disordered" evidence="3">
    <location>
        <begin position="63"/>
        <end position="90"/>
    </location>
</feature>
<dbReference type="PANTHER" id="PTHR12818">
    <property type="entry name" value="TRNA (ADENINE(37)-N6)-METHYLTRANSFERASE"/>
    <property type="match status" value="1"/>
</dbReference>
<dbReference type="AlphaFoldDB" id="A0A930VKS4"/>
<dbReference type="PROSITE" id="PS51668">
    <property type="entry name" value="TSAA_2"/>
    <property type="match status" value="1"/>
</dbReference>
<dbReference type="PROSITE" id="PS01318">
    <property type="entry name" value="TSAA_1"/>
    <property type="match status" value="1"/>
</dbReference>